<name>A0ABV3ZGV4_9BACT</name>
<dbReference type="Proteomes" id="UP001560573">
    <property type="component" value="Unassembled WGS sequence"/>
</dbReference>
<proteinExistence type="predicted"/>
<reference evidence="1 2" key="1">
    <citation type="submission" date="2023-07" db="EMBL/GenBank/DDBJ databases">
        <authorList>
            <person name="Lian W.-H."/>
        </authorList>
    </citation>
    <scope>NUCLEOTIDE SEQUENCE [LARGE SCALE GENOMIC DNA]</scope>
    <source>
        <strain evidence="1 2">SYSU DXS3180</strain>
    </source>
</reference>
<evidence type="ECO:0000313" key="1">
    <source>
        <dbReference type="EMBL" id="MEX6687634.1"/>
    </source>
</evidence>
<evidence type="ECO:0000313" key="2">
    <source>
        <dbReference type="Proteomes" id="UP001560573"/>
    </source>
</evidence>
<keyword evidence="2" id="KW-1185">Reference proteome</keyword>
<dbReference type="EMBL" id="JAULBC010000002">
    <property type="protein sequence ID" value="MEX6687634.1"/>
    <property type="molecule type" value="Genomic_DNA"/>
</dbReference>
<accession>A0ABV3ZGV4</accession>
<gene>
    <name evidence="1" type="ORF">QTN47_09035</name>
</gene>
<comment type="caution">
    <text evidence="1">The sequence shown here is derived from an EMBL/GenBank/DDBJ whole genome shotgun (WGS) entry which is preliminary data.</text>
</comment>
<sequence length="183" mass="20723">MIQSLPPFVLAELYKDAIVLTSDVEISSQKELVQDTIKTATPVAENAIQPGKRWYLGENKKNICIVVNDSEAVFINDDCLNLLGGILNACKLNLSDAAIINYNQTPCTYETVKEHLQPKQLFMFDVSMQQMQLPFTIPNYQVQQFDNCTFLVAPSLTTMLPNTNEAKLEKRFLWDSLKRVFGI</sequence>
<dbReference type="RefSeq" id="WP_369329038.1">
    <property type="nucleotide sequence ID" value="NZ_JAULBC010000002.1"/>
</dbReference>
<protein>
    <submittedName>
        <fullName evidence="1">Uncharacterized protein</fullName>
    </submittedName>
</protein>
<organism evidence="1 2">
    <name type="scientific">Danxiaibacter flavus</name>
    <dbReference type="NCBI Taxonomy" id="3049108"/>
    <lineage>
        <taxon>Bacteria</taxon>
        <taxon>Pseudomonadati</taxon>
        <taxon>Bacteroidota</taxon>
        <taxon>Chitinophagia</taxon>
        <taxon>Chitinophagales</taxon>
        <taxon>Chitinophagaceae</taxon>
        <taxon>Danxiaibacter</taxon>
    </lineage>
</organism>